<proteinExistence type="predicted"/>
<dbReference type="PANTHER" id="PTHR33266:SF1">
    <property type="entry name" value="F-BOX DOMAIN-CONTAINING PROTEIN"/>
    <property type="match status" value="1"/>
</dbReference>
<dbReference type="AlphaFoldDB" id="A0A5C3E4W7"/>
<feature type="region of interest" description="Disordered" evidence="1">
    <location>
        <begin position="997"/>
        <end position="1032"/>
    </location>
</feature>
<sequence length="1173" mass="128737">MSSVPILSTTASAASTPFIPRRTLRYEALFVHLVHLIQTAHPTAASVPAPSHQPLPAFVLDSLGDIVLTLNHALRTFYPLQDAHKRAIFTYMHQVFAWMDAASKAYSLDLDSSESNSASPASRPVTPSQPQVPNASASTLSPTRLQALSLASSAQRVDPMRWTLLCKSVKDLEEAYQLHTEAQQANDPESVAETIALLHNYINVFLSTFSKLRAKLQGLFSNLSTASLDPQDASAPIMQALNRLASGGTSSPDEAVTYLILSLPAHNSRPDRSRDNPELERHFALQLRREYRGDAPARFLRFVHSVNRHFTKCANADQFFDSYLQATSVVQSSGTGKTRLVLELGKKAPLLYVCVRRKLLDVPSSVKQGFPLAEQDLYEFFHSATRIHKASPDLQVAVFLAAWFETLCLRLEARATPQQKYEYLAQLNDYGGPGITQRQPFFQAVITSAHTKLSSATVSAFASTATSGASAAKADVFAQHLDTAVCNLGAQLELVREWLWHQHEAYYKALGIDCPPIFVAFDECVELIVPDDSTESSTKTSSSTTAPKRLSDDHQLNSLRRAWHHLLELQRNKSTGTFWLILLSTNTGAAELIRSQHMQASTRAQEKPVLPIFVGLGFDVLRAEQPQLTSPSDVSALHHLRSYGRPLWSSLPTDTFWEVAKFKLLGAKAFSSTEPVVCYNLLASRLSLQFIPIHRGDSALFGEQKSLVTQSVDRHMRMLQQVIDHTSLVISAPSEPVLAIAATLIMLAGASEPSDQTLSPPPPPNYAKVIQTFTTQCLPTLGSDFLRGAHGEFMARFAMMAAWDAFKLGLLQSEHRHGRQGDRSDPASLVSEAVPLQAFLEQLATLDAQSASVILHAIDDVCDTVRKRLARHTPRPSSCGAPAINRHDDDDEEVNAWVNFTHFDALPGGINCISPDYLWYCWKRGVALQMAHGQAGVDGIIPVFVGKLSQRFRAPVGSNSSIDAGVDADDEIDEAQAARQMSYVAWEAKYRDEAMGDAEARKPSRAGPPLLPAACDGGADAETEGEAGSSRPELAPLTRAGLVTVLADLGTKQAFASDRSCAPRAEIVSTIGGESTFVRLWVRGMEDVRAYPCFDVLGVREKMMALFQTIPVLPEYEVDNKNASPIWRPGTQPEIRSRVHEGPLQLWHWSSPILPAVTDAAEDDIDLEEPMEL</sequence>
<reference evidence="2 3" key="1">
    <citation type="submission" date="2018-03" db="EMBL/GenBank/DDBJ databases">
        <authorList>
            <person name="Guldener U."/>
        </authorList>
    </citation>
    <scope>NUCLEOTIDE SEQUENCE [LARGE SCALE GENOMIC DNA]</scope>
    <source>
        <strain evidence="2 3">NBRC100155</strain>
    </source>
</reference>
<feature type="region of interest" description="Disordered" evidence="1">
    <location>
        <begin position="532"/>
        <end position="551"/>
    </location>
</feature>
<feature type="compositionally biased region" description="Polar residues" evidence="1">
    <location>
        <begin position="125"/>
        <end position="140"/>
    </location>
</feature>
<accession>A0A5C3E4W7</accession>
<name>A0A5C3E4W7_9BASI</name>
<feature type="compositionally biased region" description="Low complexity" evidence="1">
    <location>
        <begin position="113"/>
        <end position="122"/>
    </location>
</feature>
<dbReference type="EMBL" id="OOIN01000011">
    <property type="protein sequence ID" value="SPO25632.1"/>
    <property type="molecule type" value="Genomic_DNA"/>
</dbReference>
<keyword evidence="3" id="KW-1185">Reference proteome</keyword>
<feature type="compositionally biased region" description="Low complexity" evidence="1">
    <location>
        <begin position="535"/>
        <end position="545"/>
    </location>
</feature>
<dbReference type="Proteomes" id="UP000324022">
    <property type="component" value="Unassembled WGS sequence"/>
</dbReference>
<dbReference type="PANTHER" id="PTHR33266">
    <property type="entry name" value="CHROMOSOME 15, WHOLE GENOME SHOTGUN SEQUENCE"/>
    <property type="match status" value="1"/>
</dbReference>
<evidence type="ECO:0000256" key="1">
    <source>
        <dbReference type="SAM" id="MobiDB-lite"/>
    </source>
</evidence>
<dbReference type="OrthoDB" id="3269378at2759"/>
<evidence type="ECO:0000313" key="2">
    <source>
        <dbReference type="EMBL" id="SPO25632.1"/>
    </source>
</evidence>
<feature type="region of interest" description="Disordered" evidence="1">
    <location>
        <begin position="113"/>
        <end position="140"/>
    </location>
</feature>
<protein>
    <submittedName>
        <fullName evidence="2">Uncharacterized protein</fullName>
    </submittedName>
</protein>
<organism evidence="2 3">
    <name type="scientific">Ustilago trichophora</name>
    <dbReference type="NCBI Taxonomy" id="86804"/>
    <lineage>
        <taxon>Eukaryota</taxon>
        <taxon>Fungi</taxon>
        <taxon>Dikarya</taxon>
        <taxon>Basidiomycota</taxon>
        <taxon>Ustilaginomycotina</taxon>
        <taxon>Ustilaginomycetes</taxon>
        <taxon>Ustilaginales</taxon>
        <taxon>Ustilaginaceae</taxon>
        <taxon>Ustilago</taxon>
    </lineage>
</organism>
<evidence type="ECO:0000313" key="3">
    <source>
        <dbReference type="Proteomes" id="UP000324022"/>
    </source>
</evidence>
<gene>
    <name evidence="2" type="ORF">UTRI_10117</name>
</gene>